<dbReference type="Gene3D" id="3.40.1350.10">
    <property type="match status" value="1"/>
</dbReference>
<keyword evidence="10" id="KW-1185">Reference proteome</keyword>
<dbReference type="GO" id="GO:0003676">
    <property type="term" value="F:nucleic acid binding"/>
    <property type="evidence" value="ECO:0007669"/>
    <property type="project" value="InterPro"/>
</dbReference>
<dbReference type="PANTHER" id="PTHR13070">
    <property type="entry name" value="TRNA-SPLICING ENDONUCLEASE SUBUNIT SEN34-RELATED"/>
    <property type="match status" value="1"/>
</dbReference>
<keyword evidence="9" id="KW-0255">Endonuclease</keyword>
<evidence type="ECO:0000256" key="6">
    <source>
        <dbReference type="PIRSR" id="PIRSR017250-50"/>
    </source>
</evidence>
<keyword evidence="9" id="KW-0378">Hydrolase</keyword>
<dbReference type="InterPro" id="IPR006677">
    <property type="entry name" value="tRNA_intron_Endonuc_cat-like"/>
</dbReference>
<dbReference type="STRING" id="984485.A0A1E4RS65"/>
<feature type="active site" evidence="6">
    <location>
        <position position="149"/>
    </location>
</feature>
<keyword evidence="3" id="KW-0819">tRNA processing</keyword>
<name>A0A1E4RS65_9ASCO</name>
<evidence type="ECO:0000259" key="7">
    <source>
        <dbReference type="Pfam" id="PF01974"/>
    </source>
</evidence>
<feature type="active site" evidence="6">
    <location>
        <position position="185"/>
    </location>
</feature>
<evidence type="ECO:0000256" key="1">
    <source>
        <dbReference type="ARBA" id="ARBA00008078"/>
    </source>
</evidence>
<protein>
    <recommendedName>
        <fullName evidence="2">tRNA-intron lyase</fullName>
        <ecNumber evidence="2">4.6.1.16</ecNumber>
    </recommendedName>
</protein>
<dbReference type="Proteomes" id="UP000095085">
    <property type="component" value="Unassembled WGS sequence"/>
</dbReference>
<evidence type="ECO:0000256" key="3">
    <source>
        <dbReference type="ARBA" id="ARBA00022694"/>
    </source>
</evidence>
<organism evidence="9 10">
    <name type="scientific">Hyphopichia burtonii NRRL Y-1933</name>
    <dbReference type="NCBI Taxonomy" id="984485"/>
    <lineage>
        <taxon>Eukaryota</taxon>
        <taxon>Fungi</taxon>
        <taxon>Dikarya</taxon>
        <taxon>Ascomycota</taxon>
        <taxon>Saccharomycotina</taxon>
        <taxon>Pichiomycetes</taxon>
        <taxon>Debaryomycetaceae</taxon>
        <taxon>Hyphopichia</taxon>
    </lineage>
</organism>
<evidence type="ECO:0000256" key="4">
    <source>
        <dbReference type="ARBA" id="ARBA00023239"/>
    </source>
</evidence>
<dbReference type="NCBIfam" id="TIGR00324">
    <property type="entry name" value="endA"/>
    <property type="match status" value="1"/>
</dbReference>
<evidence type="ECO:0000259" key="8">
    <source>
        <dbReference type="Pfam" id="PF26577"/>
    </source>
</evidence>
<keyword evidence="4" id="KW-0456">Lyase</keyword>
<feature type="active site" evidence="6">
    <location>
        <position position="157"/>
    </location>
</feature>
<dbReference type="Pfam" id="PF26577">
    <property type="entry name" value="TSEN34_N"/>
    <property type="match status" value="1"/>
</dbReference>
<dbReference type="PIRSF" id="PIRSF017250">
    <property type="entry name" value="tRNA_splic_SEN34"/>
    <property type="match status" value="1"/>
</dbReference>
<dbReference type="EMBL" id="KV454538">
    <property type="protein sequence ID" value="ODV70134.1"/>
    <property type="molecule type" value="Genomic_DNA"/>
</dbReference>
<evidence type="ECO:0000256" key="2">
    <source>
        <dbReference type="ARBA" id="ARBA00012573"/>
    </source>
</evidence>
<dbReference type="GO" id="GO:0000214">
    <property type="term" value="C:tRNA-intron endonuclease complex"/>
    <property type="evidence" value="ECO:0007669"/>
    <property type="project" value="EnsemblFungi"/>
</dbReference>
<dbReference type="InterPro" id="IPR036167">
    <property type="entry name" value="tRNA_intron_Endo_cat-like_sf"/>
</dbReference>
<dbReference type="PANTHER" id="PTHR13070:SF0">
    <property type="entry name" value="TRNA-SPLICING ENDONUCLEASE SUBUNIT SEN34"/>
    <property type="match status" value="1"/>
</dbReference>
<dbReference type="InterPro" id="IPR006676">
    <property type="entry name" value="tRNA_splic"/>
</dbReference>
<dbReference type="InterPro" id="IPR059049">
    <property type="entry name" value="TSEN34_N"/>
</dbReference>
<accession>A0A1E4RS65</accession>
<evidence type="ECO:0000313" key="10">
    <source>
        <dbReference type="Proteomes" id="UP000095085"/>
    </source>
</evidence>
<sequence length="212" mass="23787">MISLPVIDKKVLVFNLDDVKQLRSYGILGVLIGTLPVAPQQNIFLNLPLELSIYEVIWLVENGLGRLVDNLGVNSLSSNENGVHENYCITENDSRISETILNQNQISLQVFLQHTNHEVLQNYKVYRHIKNKGFHLLPGLRFGGLFVAYPGDPLRYHSHLIINRSSNINCLDLVTGGRLATGVKKSWVIADTVGEEEQDDVMCFSIEWAGFG</sequence>
<dbReference type="InterPro" id="IPR016690">
    <property type="entry name" value="TSEN34"/>
</dbReference>
<reference evidence="10" key="1">
    <citation type="submission" date="2016-05" db="EMBL/GenBank/DDBJ databases">
        <title>Comparative genomics of biotechnologically important yeasts.</title>
        <authorList>
            <consortium name="DOE Joint Genome Institute"/>
            <person name="Riley R."/>
            <person name="Haridas S."/>
            <person name="Wolfe K.H."/>
            <person name="Lopes M.R."/>
            <person name="Hittinger C.T."/>
            <person name="Goker M."/>
            <person name="Salamov A."/>
            <person name="Wisecaver J."/>
            <person name="Long T.M."/>
            <person name="Aerts A.L."/>
            <person name="Barry K."/>
            <person name="Choi C."/>
            <person name="Clum A."/>
            <person name="Coughlan A.Y."/>
            <person name="Deshpande S."/>
            <person name="Douglass A.P."/>
            <person name="Hanson S.J."/>
            <person name="Klenk H.-P."/>
            <person name="Labutti K."/>
            <person name="Lapidus A."/>
            <person name="Lindquist E."/>
            <person name="Lipzen A."/>
            <person name="Meier-Kolthoff J.P."/>
            <person name="Ohm R.A."/>
            <person name="Otillar R.P."/>
            <person name="Pangilinan J."/>
            <person name="Peng Y."/>
            <person name="Rokas A."/>
            <person name="Rosa C.A."/>
            <person name="Scheuner C."/>
            <person name="Sibirny A.A."/>
            <person name="Slot J.C."/>
            <person name="Stielow J.B."/>
            <person name="Sun H."/>
            <person name="Kurtzman C.P."/>
            <person name="Blackwell M."/>
            <person name="Grigoriev I.V."/>
            <person name="Jeffries T.W."/>
        </authorList>
    </citation>
    <scope>NUCLEOTIDE SEQUENCE [LARGE SCALE GENOMIC DNA]</scope>
    <source>
        <strain evidence="10">NRRL Y-1933</strain>
    </source>
</reference>
<dbReference type="GeneID" id="30996630"/>
<keyword evidence="9" id="KW-0540">Nuclease</keyword>
<comment type="catalytic activity">
    <reaction evidence="5">
        <text>pretRNA = a 3'-half-tRNA molecule with a 5'-OH end + a 5'-half-tRNA molecule with a 2',3'-cyclic phosphate end + an intron with a 2',3'-cyclic phosphate and a 5'-hydroxyl terminus.</text>
        <dbReference type="EC" id="4.6.1.16"/>
    </reaction>
</comment>
<evidence type="ECO:0000256" key="5">
    <source>
        <dbReference type="ARBA" id="ARBA00034031"/>
    </source>
</evidence>
<dbReference type="EC" id="4.6.1.16" evidence="2"/>
<dbReference type="GO" id="GO:0000213">
    <property type="term" value="F:tRNA-intron lyase activity"/>
    <property type="evidence" value="ECO:0007669"/>
    <property type="project" value="UniProtKB-EC"/>
</dbReference>
<feature type="domain" description="tRNA intron endonuclease catalytic" evidence="7">
    <location>
        <begin position="121"/>
        <end position="192"/>
    </location>
</feature>
<dbReference type="SUPFAM" id="SSF53032">
    <property type="entry name" value="tRNA-intron endonuclease catalytic domain-like"/>
    <property type="match status" value="1"/>
</dbReference>
<proteinExistence type="inferred from homology"/>
<gene>
    <name evidence="9" type="ORF">HYPBUDRAFT_155086</name>
</gene>
<dbReference type="InterPro" id="IPR011856">
    <property type="entry name" value="tRNA_endonuc-like_dom_sf"/>
</dbReference>
<feature type="domain" description="TSEN34 N-terminal" evidence="8">
    <location>
        <begin position="3"/>
        <end position="69"/>
    </location>
</feature>
<dbReference type="GO" id="GO:0000379">
    <property type="term" value="P:tRNA-type intron splice site recognition and cleavage"/>
    <property type="evidence" value="ECO:0007669"/>
    <property type="project" value="EnsemblFungi"/>
</dbReference>
<dbReference type="AlphaFoldDB" id="A0A1E4RS65"/>
<evidence type="ECO:0000313" key="9">
    <source>
        <dbReference type="EMBL" id="ODV70134.1"/>
    </source>
</evidence>
<dbReference type="OrthoDB" id="48041at2759"/>
<dbReference type="Pfam" id="PF01974">
    <property type="entry name" value="tRNA_int_endo"/>
    <property type="match status" value="1"/>
</dbReference>
<dbReference type="RefSeq" id="XP_020079201.1">
    <property type="nucleotide sequence ID" value="XM_020222081.1"/>
</dbReference>
<dbReference type="CDD" id="cd22363">
    <property type="entry name" value="tRNA-intron_lyase_C"/>
    <property type="match status" value="1"/>
</dbReference>
<comment type="similarity">
    <text evidence="1">Belongs to the tRNA-intron endonuclease family.</text>
</comment>